<gene>
    <name evidence="5" type="ORF">HNI00_19665</name>
</gene>
<dbReference type="SUPFAM" id="SSF56973">
    <property type="entry name" value="Aerolisin/ETX pore-forming domain"/>
    <property type="match status" value="1"/>
</dbReference>
<feature type="domain" description="Aerolysin-like C-terminal" evidence="4">
    <location>
        <begin position="387"/>
        <end position="731"/>
    </location>
</feature>
<dbReference type="RefSeq" id="WP_316788711.1">
    <property type="nucleotide sequence ID" value="NZ_CP053540.1"/>
</dbReference>
<feature type="region of interest" description="Disordered" evidence="3">
    <location>
        <begin position="163"/>
        <end position="270"/>
    </location>
</feature>
<dbReference type="InterPro" id="IPR055267">
    <property type="entry name" value="Aerolysin-like_C"/>
</dbReference>
<keyword evidence="2" id="KW-1015">Disulfide bond</keyword>
<dbReference type="PRINTS" id="PR00754">
    <property type="entry name" value="AEROLYSIN"/>
</dbReference>
<dbReference type="Gene3D" id="2.170.15.10">
    <property type="entry name" value="Proaerolysin, chain A, domain 3"/>
    <property type="match status" value="1"/>
</dbReference>
<evidence type="ECO:0000313" key="5">
    <source>
        <dbReference type="EMBL" id="WOB45114.1"/>
    </source>
</evidence>
<dbReference type="SMART" id="SM00999">
    <property type="entry name" value="Aerolysin"/>
    <property type="match status" value="1"/>
</dbReference>
<organism evidence="5">
    <name type="scientific">Thermoleptolyngbya oregonensis NK1-22</name>
    <dbReference type="NCBI Taxonomy" id="2547457"/>
    <lineage>
        <taxon>Bacteria</taxon>
        <taxon>Bacillati</taxon>
        <taxon>Cyanobacteriota</taxon>
        <taxon>Cyanophyceae</taxon>
        <taxon>Oculatellales</taxon>
        <taxon>Oculatellaceae</taxon>
        <taxon>Thermoleptolyngbya</taxon>
    </lineage>
</organism>
<dbReference type="AlphaFoldDB" id="A0AA97BE13"/>
<proteinExistence type="inferred from homology"/>
<evidence type="ECO:0000259" key="4">
    <source>
        <dbReference type="SMART" id="SM00999"/>
    </source>
</evidence>
<evidence type="ECO:0000256" key="1">
    <source>
        <dbReference type="ARBA" id="ARBA00009831"/>
    </source>
</evidence>
<sequence length="822" mass="83678">MVFAARLSASPTGPNTWRVTNNNDSGPGSLRQAIADAAATPGLDLVDLTGVSGAIALNSTLLIAAGNDLHLQDDGNTTLNGQNLVQIMTIGRANVKISGLTFANGLAQGGNGINGGGGGLGAGGALFLDTGSVVTLHNSRFINNRAVGGNSIILGSSTNRHYSGGGPNYQPDGIAGGIGGGLNGSNGAGGGHSGGRSGRNGNPGGKGADGEFGSGGGGGGGGGAATGRGVAKDHAGSGGSGGNGGYGGGGGGGGGGGEDRDDLSRADYGGGGPGGAAGAYGGVGEAGQAGNTGSKVAGRGGGGAGLGGAIFVREGATLIQDFGITFQGNSVAGGTSFPMFPVEGAESRNGKAAGQNVFYQNGQGDSERLLLLRDNTAAIAPTNLTAQNLTEVANQVVRNPEIVRQLAHLAHALGFAYAAGSRSQYVGDDFEIINTGTVSSPSYVLRARYNGTDSFASGLGADKRLSITLSNFQVAIDPGSFRYGTPRSGLGTPIIATSYTATNADPSPGTIRRNLTYSVSEAVLHSTTYKFTQGLKTTLSLQIPFTVDQKTELSIAAEQGWTDSRTETRTITDSSEYSAPISPRSERTIDVVAIQTSSNVDYSAIAKVSFDISYSGTLRSSDNAREDSPTGRPEVTIKLSTDQLEGINNADLSNVTDNHGKRYIANQFLTPYAEYTRSFFKAGILTPLSGTFTNVAGTSVSIVARPERSLDATLPAVVGNTANPSGAVLSQIFSRPINAASVLSVPNNATQGVWQFSNDGTTWLPVQTGQSLSGNAWVRFLPTANYRGTPERLRVKFDVDPERFERWINVIVSGPDDVNSVQ</sequence>
<name>A0AA97BE13_9CYAN</name>
<evidence type="ECO:0000256" key="3">
    <source>
        <dbReference type="SAM" id="MobiDB-lite"/>
    </source>
</evidence>
<dbReference type="InterPro" id="IPR005830">
    <property type="entry name" value="Aerolysn"/>
</dbReference>
<evidence type="ECO:0000256" key="2">
    <source>
        <dbReference type="ARBA" id="ARBA00023157"/>
    </source>
</evidence>
<dbReference type="EMBL" id="CP053540">
    <property type="protein sequence ID" value="WOB45114.1"/>
    <property type="molecule type" value="Genomic_DNA"/>
</dbReference>
<dbReference type="Pfam" id="PF01117">
    <property type="entry name" value="Aerolysin"/>
    <property type="match status" value="1"/>
</dbReference>
<feature type="compositionally biased region" description="Gly residues" evidence="3">
    <location>
        <begin position="236"/>
        <end position="256"/>
    </location>
</feature>
<comment type="similarity">
    <text evidence="1">Belongs to the aerolysin family.</text>
</comment>
<dbReference type="GO" id="GO:0005576">
    <property type="term" value="C:extracellular region"/>
    <property type="evidence" value="ECO:0007669"/>
    <property type="project" value="InterPro"/>
</dbReference>
<dbReference type="KEGG" id="tog:HNI00_19665"/>
<dbReference type="CDD" id="cd20224">
    <property type="entry name" value="PFM_alpha-toxin-like"/>
    <property type="match status" value="1"/>
</dbReference>
<reference evidence="5" key="1">
    <citation type="submission" date="2020-05" db="EMBL/GenBank/DDBJ databases">
        <authorList>
            <person name="Zhu T."/>
            <person name="Keshari N."/>
            <person name="Lu X."/>
        </authorList>
    </citation>
    <scope>NUCLEOTIDE SEQUENCE</scope>
    <source>
        <strain evidence="5">NK1-22</strain>
    </source>
</reference>
<accession>A0AA97BE13</accession>
<feature type="compositionally biased region" description="Gly residues" evidence="3">
    <location>
        <begin position="174"/>
        <end position="226"/>
    </location>
</feature>
<dbReference type="Gene3D" id="3.30.412.10">
    <property type="entry name" value="Proaerolysin, chain A, domain 2"/>
    <property type="match status" value="1"/>
</dbReference>
<protein>
    <submittedName>
        <fullName evidence="5">Aerolysin family beta-barrel pore-forming toxin</fullName>
    </submittedName>
</protein>